<accession>A0A392NYF7</accession>
<evidence type="ECO:0000259" key="6">
    <source>
        <dbReference type="PROSITE" id="PS51999"/>
    </source>
</evidence>
<gene>
    <name evidence="7" type="ORF">A2U01_0025531</name>
</gene>
<feature type="compositionally biased region" description="Low complexity" evidence="5">
    <location>
        <begin position="21"/>
        <end position="37"/>
    </location>
</feature>
<evidence type="ECO:0000313" key="7">
    <source>
        <dbReference type="EMBL" id="MCI04484.1"/>
    </source>
</evidence>
<reference evidence="7 8" key="1">
    <citation type="journal article" date="2018" name="Front. Plant Sci.">
        <title>Red Clover (Trifolium pratense) and Zigzag Clover (T. medium) - A Picture of Genomic Similarities and Differences.</title>
        <authorList>
            <person name="Dluhosova J."/>
            <person name="Istvanek J."/>
            <person name="Nedelnik J."/>
            <person name="Repkova J."/>
        </authorList>
    </citation>
    <scope>NUCLEOTIDE SEQUENCE [LARGE SCALE GENOMIC DNA]</scope>
    <source>
        <strain evidence="8">cv. 10/8</strain>
        <tissue evidence="7">Leaf</tissue>
    </source>
</reference>
<keyword evidence="1" id="KW-0479">Metal-binding</keyword>
<keyword evidence="3" id="KW-0862">Zinc</keyword>
<evidence type="ECO:0000256" key="1">
    <source>
        <dbReference type="ARBA" id="ARBA00022723"/>
    </source>
</evidence>
<comment type="caution">
    <text evidence="7">The sequence shown here is derived from an EMBL/GenBank/DDBJ whole genome shotgun (WGS) entry which is preliminary data.</text>
</comment>
<evidence type="ECO:0000256" key="5">
    <source>
        <dbReference type="SAM" id="MobiDB-lite"/>
    </source>
</evidence>
<dbReference type="AlphaFoldDB" id="A0A392NYF7"/>
<feature type="non-terminal residue" evidence="7">
    <location>
        <position position="98"/>
    </location>
</feature>
<evidence type="ECO:0000256" key="2">
    <source>
        <dbReference type="ARBA" id="ARBA00022771"/>
    </source>
</evidence>
<feature type="region of interest" description="Disordered" evidence="5">
    <location>
        <begin position="1"/>
        <end position="37"/>
    </location>
</feature>
<sequence length="98" mass="11127">MEGNGMNGRRVGGSRNDHGHSQSQSSNSNSVASFSSVRRGRKCLCGVRTILMTAKKGRYPGRKFWRCPFWMMPTTCNMFVWEDEEDEIFVTDEVDDGI</sequence>
<keyword evidence="8" id="KW-1185">Reference proteome</keyword>
<dbReference type="GO" id="GO:0008270">
    <property type="term" value="F:zinc ion binding"/>
    <property type="evidence" value="ECO:0007669"/>
    <property type="project" value="UniProtKB-KW"/>
</dbReference>
<dbReference type="PROSITE" id="PS51999">
    <property type="entry name" value="ZF_GRF"/>
    <property type="match status" value="1"/>
</dbReference>
<evidence type="ECO:0000313" key="8">
    <source>
        <dbReference type="Proteomes" id="UP000265520"/>
    </source>
</evidence>
<name>A0A392NYF7_9FABA</name>
<feature type="domain" description="GRF-type" evidence="6">
    <location>
        <begin position="43"/>
        <end position="85"/>
    </location>
</feature>
<dbReference type="Proteomes" id="UP000265520">
    <property type="component" value="Unassembled WGS sequence"/>
</dbReference>
<protein>
    <recommendedName>
        <fullName evidence="6">GRF-type domain-containing protein</fullName>
    </recommendedName>
</protein>
<dbReference type="EMBL" id="LXQA010055542">
    <property type="protein sequence ID" value="MCI04484.1"/>
    <property type="molecule type" value="Genomic_DNA"/>
</dbReference>
<evidence type="ECO:0000256" key="3">
    <source>
        <dbReference type="ARBA" id="ARBA00022833"/>
    </source>
</evidence>
<proteinExistence type="predicted"/>
<organism evidence="7 8">
    <name type="scientific">Trifolium medium</name>
    <dbReference type="NCBI Taxonomy" id="97028"/>
    <lineage>
        <taxon>Eukaryota</taxon>
        <taxon>Viridiplantae</taxon>
        <taxon>Streptophyta</taxon>
        <taxon>Embryophyta</taxon>
        <taxon>Tracheophyta</taxon>
        <taxon>Spermatophyta</taxon>
        <taxon>Magnoliopsida</taxon>
        <taxon>eudicotyledons</taxon>
        <taxon>Gunneridae</taxon>
        <taxon>Pentapetalae</taxon>
        <taxon>rosids</taxon>
        <taxon>fabids</taxon>
        <taxon>Fabales</taxon>
        <taxon>Fabaceae</taxon>
        <taxon>Papilionoideae</taxon>
        <taxon>50 kb inversion clade</taxon>
        <taxon>NPAAA clade</taxon>
        <taxon>Hologalegina</taxon>
        <taxon>IRL clade</taxon>
        <taxon>Trifolieae</taxon>
        <taxon>Trifolium</taxon>
    </lineage>
</organism>
<dbReference type="Pfam" id="PF06839">
    <property type="entry name" value="Zn_ribbon_GRF"/>
    <property type="match status" value="1"/>
</dbReference>
<evidence type="ECO:0000256" key="4">
    <source>
        <dbReference type="PROSITE-ProRule" id="PRU01343"/>
    </source>
</evidence>
<keyword evidence="2 4" id="KW-0863">Zinc-finger</keyword>
<dbReference type="InterPro" id="IPR010666">
    <property type="entry name" value="Znf_GRF"/>
</dbReference>